<evidence type="ECO:0000256" key="2">
    <source>
        <dbReference type="ARBA" id="ARBA00010393"/>
    </source>
</evidence>
<evidence type="ECO:0000256" key="1">
    <source>
        <dbReference type="ARBA" id="ARBA00004496"/>
    </source>
</evidence>
<proteinExistence type="inferred from homology"/>
<evidence type="ECO:0000256" key="6">
    <source>
        <dbReference type="ARBA" id="ARBA00039970"/>
    </source>
</evidence>
<keyword evidence="10" id="KW-1185">Reference proteome</keyword>
<dbReference type="SUPFAM" id="SSF52540">
    <property type="entry name" value="P-loop containing nucleoside triphosphate hydrolases"/>
    <property type="match status" value="1"/>
</dbReference>
<evidence type="ECO:0000256" key="5">
    <source>
        <dbReference type="ARBA" id="ARBA00022840"/>
    </source>
</evidence>
<dbReference type="PANTHER" id="PTHR30473">
    <property type="entry name" value="PROTEIN PHOH"/>
    <property type="match status" value="1"/>
</dbReference>
<name>A0ABQ6K2L6_9MICO</name>
<keyword evidence="4" id="KW-0547">Nucleotide-binding</keyword>
<gene>
    <name evidence="9" type="ORF">GCM10025869_35200</name>
</gene>
<comment type="similarity">
    <text evidence="2">Belongs to the PhoH family.</text>
</comment>
<evidence type="ECO:0000313" key="9">
    <source>
        <dbReference type="EMBL" id="GMA92991.1"/>
    </source>
</evidence>
<organism evidence="9 10">
    <name type="scientific">Homoserinibacter gongjuensis</name>
    <dbReference type="NCBI Taxonomy" id="1162968"/>
    <lineage>
        <taxon>Bacteria</taxon>
        <taxon>Bacillati</taxon>
        <taxon>Actinomycetota</taxon>
        <taxon>Actinomycetes</taxon>
        <taxon>Micrococcales</taxon>
        <taxon>Microbacteriaceae</taxon>
        <taxon>Homoserinibacter</taxon>
    </lineage>
</organism>
<evidence type="ECO:0000256" key="3">
    <source>
        <dbReference type="ARBA" id="ARBA00022490"/>
    </source>
</evidence>
<dbReference type="Pfam" id="PF02562">
    <property type="entry name" value="PhoH"/>
    <property type="match status" value="1"/>
</dbReference>
<accession>A0ABQ6K2L6</accession>
<keyword evidence="3" id="KW-0963">Cytoplasm</keyword>
<dbReference type="EMBL" id="BSVA01000001">
    <property type="protein sequence ID" value="GMA92991.1"/>
    <property type="molecule type" value="Genomic_DNA"/>
</dbReference>
<protein>
    <recommendedName>
        <fullName evidence="6">PhoH-like protein</fullName>
    </recommendedName>
</protein>
<dbReference type="Proteomes" id="UP001157069">
    <property type="component" value="Unassembled WGS sequence"/>
</dbReference>
<dbReference type="Gene3D" id="3.40.50.300">
    <property type="entry name" value="P-loop containing nucleotide triphosphate hydrolases"/>
    <property type="match status" value="1"/>
</dbReference>
<dbReference type="PANTHER" id="PTHR30473:SF1">
    <property type="entry name" value="PHOH-LIKE PROTEIN"/>
    <property type="match status" value="1"/>
</dbReference>
<dbReference type="InterPro" id="IPR027417">
    <property type="entry name" value="P-loop_NTPase"/>
</dbReference>
<dbReference type="InterPro" id="IPR003714">
    <property type="entry name" value="PhoH"/>
</dbReference>
<comment type="caution">
    <text evidence="9">The sequence shown here is derived from an EMBL/GenBank/DDBJ whole genome shotgun (WGS) entry which is preliminary data.</text>
</comment>
<evidence type="ECO:0000313" key="10">
    <source>
        <dbReference type="Proteomes" id="UP001157069"/>
    </source>
</evidence>
<feature type="domain" description="PhoH-like protein" evidence="8">
    <location>
        <begin position="1"/>
        <end position="91"/>
    </location>
</feature>
<evidence type="ECO:0000256" key="7">
    <source>
        <dbReference type="SAM" id="MobiDB-lite"/>
    </source>
</evidence>
<sequence length="124" mass="14065">MRGRTLNNSFVVLDEAQNTTPEQMKMFLTRLGFGTRMVVTGDITQIDLPTAASGLQLVTRVLEGIDDIHFSRLTSDDVVRHTLVGRIVDAYTKYDAEKQARAHERREAAEFANRAERRKGMGRR</sequence>
<reference evidence="10" key="1">
    <citation type="journal article" date="2019" name="Int. J. Syst. Evol. Microbiol.">
        <title>The Global Catalogue of Microorganisms (GCM) 10K type strain sequencing project: providing services to taxonomists for standard genome sequencing and annotation.</title>
        <authorList>
            <consortium name="The Broad Institute Genomics Platform"/>
            <consortium name="The Broad Institute Genome Sequencing Center for Infectious Disease"/>
            <person name="Wu L."/>
            <person name="Ma J."/>
        </authorList>
    </citation>
    <scope>NUCLEOTIDE SEQUENCE [LARGE SCALE GENOMIC DNA]</scope>
    <source>
        <strain evidence="10">NBRC 108755</strain>
    </source>
</reference>
<feature type="region of interest" description="Disordered" evidence="7">
    <location>
        <begin position="102"/>
        <end position="124"/>
    </location>
</feature>
<keyword evidence="5" id="KW-0067">ATP-binding</keyword>
<dbReference type="InterPro" id="IPR051451">
    <property type="entry name" value="PhoH2-like"/>
</dbReference>
<evidence type="ECO:0000256" key="4">
    <source>
        <dbReference type="ARBA" id="ARBA00022741"/>
    </source>
</evidence>
<evidence type="ECO:0000259" key="8">
    <source>
        <dbReference type="Pfam" id="PF02562"/>
    </source>
</evidence>
<comment type="subcellular location">
    <subcellularLocation>
        <location evidence="1">Cytoplasm</location>
    </subcellularLocation>
</comment>